<reference evidence="3" key="1">
    <citation type="submission" date="2017-09" db="EMBL/GenBank/DDBJ databases">
        <title>The Reconstruction of 2,631 Draft Metagenome-Assembled Genomes from the Global Oceans.</title>
        <authorList>
            <person name="Tully B.J."/>
            <person name="Graham E.D."/>
            <person name="Heidelberg J.F."/>
        </authorList>
    </citation>
    <scope>NUCLEOTIDE SEQUENCE [LARGE SCALE GENOMIC DNA]</scope>
</reference>
<feature type="region of interest" description="Disordered" evidence="1">
    <location>
        <begin position="1"/>
        <end position="54"/>
    </location>
</feature>
<dbReference type="Proteomes" id="UP000226525">
    <property type="component" value="Unassembled WGS sequence"/>
</dbReference>
<evidence type="ECO:0000313" key="3">
    <source>
        <dbReference type="Proteomes" id="UP000226525"/>
    </source>
</evidence>
<proteinExistence type="predicted"/>
<accession>A0A2D6YFQ7</accession>
<evidence type="ECO:0000256" key="1">
    <source>
        <dbReference type="SAM" id="MobiDB-lite"/>
    </source>
</evidence>
<organism evidence="2 3">
    <name type="scientific">SAR324 cluster bacterium</name>
    <dbReference type="NCBI Taxonomy" id="2024889"/>
    <lineage>
        <taxon>Bacteria</taxon>
        <taxon>Deltaproteobacteria</taxon>
        <taxon>SAR324 cluster</taxon>
    </lineage>
</organism>
<sequence length="206" mass="23309">MKVGNTPAPAQISSQKKAEKTEESKLPFPIPQAAQPVHQPDTRYNNVRGPEDHKQSITLRRSYVMVVSSYEKVAQRQQLTDKAAEQFAETLQLRLNTLNEQALREIQELPEFKRLETENIRELGEELVERMQDEQQQTEAFALLKNPKFAEYMESKDSAQRSFAEQMQDFGSETLMFGALEMIKDFGGLAGLSDAGNSKGNVSIKV</sequence>
<name>A0A2D6YFQ7_9DELT</name>
<feature type="compositionally biased region" description="Basic and acidic residues" evidence="1">
    <location>
        <begin position="16"/>
        <end position="25"/>
    </location>
</feature>
<dbReference type="AlphaFoldDB" id="A0A2D6YFQ7"/>
<evidence type="ECO:0000313" key="2">
    <source>
        <dbReference type="EMBL" id="MAH61970.1"/>
    </source>
</evidence>
<gene>
    <name evidence="2" type="ORF">CMN54_00690</name>
</gene>
<dbReference type="EMBL" id="NZEX01000006">
    <property type="protein sequence ID" value="MAH61970.1"/>
    <property type="molecule type" value="Genomic_DNA"/>
</dbReference>
<protein>
    <submittedName>
        <fullName evidence="2">Uncharacterized protein</fullName>
    </submittedName>
</protein>
<comment type="caution">
    <text evidence="2">The sequence shown here is derived from an EMBL/GenBank/DDBJ whole genome shotgun (WGS) entry which is preliminary data.</text>
</comment>